<keyword evidence="2" id="KW-0274">FAD</keyword>
<protein>
    <submittedName>
        <fullName evidence="4">Xanthine dehydrogenase family protein subunit M</fullName>
    </submittedName>
</protein>
<dbReference type="InterPro" id="IPR036683">
    <property type="entry name" value="CO_DH_flav_C_dom_sf"/>
</dbReference>
<dbReference type="AlphaFoldDB" id="A0A844ZFT4"/>
<dbReference type="InterPro" id="IPR016169">
    <property type="entry name" value="FAD-bd_PCMH_sub2"/>
</dbReference>
<sequence>MRPFRYERPATAARAVAAAGGEAHFLAGGTTMVDLMKLDVMRPERLLDITQLEDGRYDFIDWDGKSLRIGALTAMATLADDDEVRRRVPMLSDALWLAASPQIRKAARIGGNVLQRTRCAYFRDTSYAQCNKREPGSGCAALDGGVTRGHAVLGTSSACIATYPGDFAQSLIALDAVVEILGKDGPRAVRFAELHRQPHSRPDIETTLEEGDLIVAFSIPDADFPRSRYLKVRDRESYAYALASTAGALRMDGDVVADIRIALGGVATVPWRAREAEEMLKGSSISEDGLERAAEAAFAGASTTEDNAYKVDLGKRTMVRTFLELARMEG</sequence>
<dbReference type="Pfam" id="PF00941">
    <property type="entry name" value="FAD_binding_5"/>
    <property type="match status" value="1"/>
</dbReference>
<dbReference type="PANTHER" id="PTHR42659:SF1">
    <property type="entry name" value="OXIDOREDUCTASE"/>
    <property type="match status" value="1"/>
</dbReference>
<evidence type="ECO:0000256" key="1">
    <source>
        <dbReference type="ARBA" id="ARBA00022630"/>
    </source>
</evidence>
<dbReference type="SMART" id="SM01092">
    <property type="entry name" value="CO_deh_flav_C"/>
    <property type="match status" value="1"/>
</dbReference>
<dbReference type="InterPro" id="IPR005107">
    <property type="entry name" value="CO_DH_flav_C"/>
</dbReference>
<dbReference type="SUPFAM" id="SSF55447">
    <property type="entry name" value="CO dehydrogenase flavoprotein C-terminal domain-like"/>
    <property type="match status" value="1"/>
</dbReference>
<feature type="domain" description="FAD-binding PCMH-type" evidence="3">
    <location>
        <begin position="1"/>
        <end position="224"/>
    </location>
</feature>
<dbReference type="EMBL" id="WTYW01000001">
    <property type="protein sequence ID" value="MXO85830.1"/>
    <property type="molecule type" value="Genomic_DNA"/>
</dbReference>
<dbReference type="SUPFAM" id="SSF56176">
    <property type="entry name" value="FAD-binding/transporter-associated domain-like"/>
    <property type="match status" value="1"/>
</dbReference>
<dbReference type="Gene3D" id="3.30.390.50">
    <property type="entry name" value="CO dehydrogenase flavoprotein, C-terminal domain"/>
    <property type="match status" value="1"/>
</dbReference>
<evidence type="ECO:0000259" key="3">
    <source>
        <dbReference type="PROSITE" id="PS51387"/>
    </source>
</evidence>
<dbReference type="Gene3D" id="3.30.465.10">
    <property type="match status" value="2"/>
</dbReference>
<dbReference type="InterPro" id="IPR016167">
    <property type="entry name" value="FAD-bd_PCMH_sub1"/>
</dbReference>
<proteinExistence type="predicted"/>
<dbReference type="Proteomes" id="UP000433104">
    <property type="component" value="Unassembled WGS sequence"/>
</dbReference>
<accession>A0A844ZFT4</accession>
<dbReference type="GO" id="GO:0016491">
    <property type="term" value="F:oxidoreductase activity"/>
    <property type="evidence" value="ECO:0007669"/>
    <property type="project" value="InterPro"/>
</dbReference>
<dbReference type="GO" id="GO:0071949">
    <property type="term" value="F:FAD binding"/>
    <property type="evidence" value="ECO:0007669"/>
    <property type="project" value="InterPro"/>
</dbReference>
<dbReference type="Pfam" id="PF03450">
    <property type="entry name" value="CO_deh_flav_C"/>
    <property type="match status" value="1"/>
</dbReference>
<evidence type="ECO:0000313" key="5">
    <source>
        <dbReference type="Proteomes" id="UP000433104"/>
    </source>
</evidence>
<organism evidence="4 5">
    <name type="scientific">Parapontixanthobacter aurantiacus</name>
    <dbReference type="NCBI Taxonomy" id="1463599"/>
    <lineage>
        <taxon>Bacteria</taxon>
        <taxon>Pseudomonadati</taxon>
        <taxon>Pseudomonadota</taxon>
        <taxon>Alphaproteobacteria</taxon>
        <taxon>Sphingomonadales</taxon>
        <taxon>Erythrobacteraceae</taxon>
        <taxon>Parapontixanthobacter</taxon>
    </lineage>
</organism>
<dbReference type="InterPro" id="IPR051312">
    <property type="entry name" value="Diverse_Substr_Oxidored"/>
</dbReference>
<dbReference type="RefSeq" id="WP_160682184.1">
    <property type="nucleotide sequence ID" value="NZ_WTYW01000001.1"/>
</dbReference>
<dbReference type="OrthoDB" id="9814706at2"/>
<dbReference type="Gene3D" id="3.30.43.10">
    <property type="entry name" value="Uridine Diphospho-n-acetylenolpyruvylglucosamine Reductase, domain 2"/>
    <property type="match status" value="1"/>
</dbReference>
<comment type="caution">
    <text evidence="4">The sequence shown here is derived from an EMBL/GenBank/DDBJ whole genome shotgun (WGS) entry which is preliminary data.</text>
</comment>
<evidence type="ECO:0000256" key="2">
    <source>
        <dbReference type="ARBA" id="ARBA00022827"/>
    </source>
</evidence>
<dbReference type="InterPro" id="IPR002346">
    <property type="entry name" value="Mopterin_DH_FAD-bd"/>
</dbReference>
<keyword evidence="5" id="KW-1185">Reference proteome</keyword>
<name>A0A844ZFT4_9SPHN</name>
<dbReference type="PANTHER" id="PTHR42659">
    <property type="entry name" value="XANTHINE DEHYDROGENASE SUBUNIT C-RELATED"/>
    <property type="match status" value="1"/>
</dbReference>
<dbReference type="InterPro" id="IPR016166">
    <property type="entry name" value="FAD-bd_PCMH"/>
</dbReference>
<reference evidence="4 5" key="1">
    <citation type="submission" date="2019-12" db="EMBL/GenBank/DDBJ databases">
        <title>Genomic-based taxomic classification of the family Erythrobacteraceae.</title>
        <authorList>
            <person name="Xu L."/>
        </authorList>
    </citation>
    <scope>NUCLEOTIDE SEQUENCE [LARGE SCALE GENOMIC DNA]</scope>
    <source>
        <strain evidence="4 5">MCCC 1A09962</strain>
    </source>
</reference>
<evidence type="ECO:0000313" key="4">
    <source>
        <dbReference type="EMBL" id="MXO85830.1"/>
    </source>
</evidence>
<keyword evidence="1" id="KW-0285">Flavoprotein</keyword>
<gene>
    <name evidence="4" type="ORF">GRI38_07265</name>
</gene>
<dbReference type="InterPro" id="IPR036318">
    <property type="entry name" value="FAD-bd_PCMH-like_sf"/>
</dbReference>
<dbReference type="PROSITE" id="PS51387">
    <property type="entry name" value="FAD_PCMH"/>
    <property type="match status" value="1"/>
</dbReference>